<evidence type="ECO:0000256" key="2">
    <source>
        <dbReference type="ARBA" id="ARBA00011061"/>
    </source>
</evidence>
<evidence type="ECO:0000313" key="8">
    <source>
        <dbReference type="EMBL" id="MBR1369160.1"/>
    </source>
</evidence>
<dbReference type="GO" id="GO:0005886">
    <property type="term" value="C:plasma membrane"/>
    <property type="evidence" value="ECO:0007669"/>
    <property type="project" value="UniProtKB-SubCell"/>
</dbReference>
<comment type="similarity">
    <text evidence="2">Belongs to the UPF0104 family.</text>
</comment>
<dbReference type="AlphaFoldDB" id="A0A8J8B4B9"/>
<dbReference type="InterPro" id="IPR022791">
    <property type="entry name" value="L-PG_synthase/AglD"/>
</dbReference>
<evidence type="ECO:0000256" key="6">
    <source>
        <dbReference type="ARBA" id="ARBA00023136"/>
    </source>
</evidence>
<dbReference type="NCBIfam" id="TIGR00374">
    <property type="entry name" value="flippase-like domain"/>
    <property type="match status" value="1"/>
</dbReference>
<keyword evidence="9" id="KW-1185">Reference proteome</keyword>
<dbReference type="Proteomes" id="UP000730161">
    <property type="component" value="Unassembled WGS sequence"/>
</dbReference>
<feature type="transmembrane region" description="Helical" evidence="7">
    <location>
        <begin position="198"/>
        <end position="221"/>
    </location>
</feature>
<dbReference type="Pfam" id="PF03706">
    <property type="entry name" value="LPG_synthase_TM"/>
    <property type="match status" value="1"/>
</dbReference>
<dbReference type="PANTHER" id="PTHR39087:SF2">
    <property type="entry name" value="UPF0104 MEMBRANE PROTEIN MJ1595"/>
    <property type="match status" value="1"/>
</dbReference>
<reference evidence="8" key="1">
    <citation type="submission" date="2014-12" db="EMBL/GenBank/DDBJ databases">
        <authorList>
            <person name="Huang H.-H."/>
            <person name="Chen S.-C."/>
            <person name="Lai M.-C."/>
        </authorList>
    </citation>
    <scope>NUCLEOTIDE SEQUENCE</scope>
    <source>
        <strain evidence="8">K1F9705b</strain>
    </source>
</reference>
<feature type="transmembrane region" description="Helical" evidence="7">
    <location>
        <begin position="257"/>
        <end position="279"/>
    </location>
</feature>
<keyword evidence="4 7" id="KW-0812">Transmembrane</keyword>
<feature type="transmembrane region" description="Helical" evidence="7">
    <location>
        <begin position="67"/>
        <end position="90"/>
    </location>
</feature>
<feature type="transmembrane region" description="Helical" evidence="7">
    <location>
        <begin position="123"/>
        <end position="141"/>
    </location>
</feature>
<evidence type="ECO:0000256" key="3">
    <source>
        <dbReference type="ARBA" id="ARBA00022475"/>
    </source>
</evidence>
<feature type="transmembrane region" description="Helical" evidence="7">
    <location>
        <begin position="6"/>
        <end position="27"/>
    </location>
</feature>
<feature type="transmembrane region" description="Helical" evidence="7">
    <location>
        <begin position="227"/>
        <end position="245"/>
    </location>
</feature>
<keyword evidence="3" id="KW-1003">Cell membrane</keyword>
<organism evidence="8 9">
    <name type="scientific">Methanocalculus chunghsingensis</name>
    <dbReference type="NCBI Taxonomy" id="156457"/>
    <lineage>
        <taxon>Archaea</taxon>
        <taxon>Methanobacteriati</taxon>
        <taxon>Methanobacteriota</taxon>
        <taxon>Stenosarchaea group</taxon>
        <taxon>Methanomicrobia</taxon>
        <taxon>Methanomicrobiales</taxon>
        <taxon>Methanocalculaceae</taxon>
        <taxon>Methanocalculus</taxon>
    </lineage>
</organism>
<evidence type="ECO:0000313" key="9">
    <source>
        <dbReference type="Proteomes" id="UP000730161"/>
    </source>
</evidence>
<protein>
    <submittedName>
        <fullName evidence="8">Lysylphosphatidylglycerol synthetase</fullName>
    </submittedName>
</protein>
<evidence type="ECO:0000256" key="5">
    <source>
        <dbReference type="ARBA" id="ARBA00022989"/>
    </source>
</evidence>
<comment type="caution">
    <text evidence="8">The sequence shown here is derived from an EMBL/GenBank/DDBJ whole genome shotgun (WGS) entry which is preliminary data.</text>
</comment>
<feature type="transmembrane region" description="Helical" evidence="7">
    <location>
        <begin position="39"/>
        <end position="55"/>
    </location>
</feature>
<name>A0A8J8B4B9_9EURY</name>
<keyword evidence="6 7" id="KW-0472">Membrane</keyword>
<proteinExistence type="inferred from homology"/>
<dbReference type="PANTHER" id="PTHR39087">
    <property type="entry name" value="UPF0104 MEMBRANE PROTEIN MJ1595"/>
    <property type="match status" value="1"/>
</dbReference>
<dbReference type="RefSeq" id="WP_211530854.1">
    <property type="nucleotide sequence ID" value="NZ_JWHL01000009.1"/>
</dbReference>
<sequence length="323" mass="35131">MLRKISTVILSTLLAAAIIIYLLSRVWDELLITLHEADLRFLLLATVICLIAWYLRGYRYLFILSRLSIVVGINFSTACIFVSQTANLIIPARLGDLIRLLILRHEKGTTYSTGLSSLIVERVFDIITIALIGAIALPFVVTQATWFSTLIGVTLLAGLLFILILLFSGRLSSENRIFGKILKILDEIRSVSGTTSALALLSVSSVAIWIIDCIICAMVAMMFGEMIPFQVIVLAIVIGNLVKAVPITPGGVGTYELALALTFELAGVAPGTAVLIAIIDHLIKNMVTLAGGVVSIYYFGEWTLSLLKRAYSGEIRGEIDGRS</sequence>
<evidence type="ECO:0000256" key="7">
    <source>
        <dbReference type="SAM" id="Phobius"/>
    </source>
</evidence>
<gene>
    <name evidence="8" type="ORF">RJ53_06505</name>
</gene>
<evidence type="ECO:0000256" key="4">
    <source>
        <dbReference type="ARBA" id="ARBA00022692"/>
    </source>
</evidence>
<comment type="subcellular location">
    <subcellularLocation>
        <location evidence="1">Cell membrane</location>
        <topology evidence="1">Multi-pass membrane protein</topology>
    </subcellularLocation>
</comment>
<feature type="transmembrane region" description="Helical" evidence="7">
    <location>
        <begin position="147"/>
        <end position="167"/>
    </location>
</feature>
<dbReference type="OrthoDB" id="351177at2157"/>
<accession>A0A8J8B4B9</accession>
<dbReference type="EMBL" id="JWHL01000009">
    <property type="protein sequence ID" value="MBR1369160.1"/>
    <property type="molecule type" value="Genomic_DNA"/>
</dbReference>
<keyword evidence="5 7" id="KW-1133">Transmembrane helix</keyword>
<evidence type="ECO:0000256" key="1">
    <source>
        <dbReference type="ARBA" id="ARBA00004651"/>
    </source>
</evidence>